<dbReference type="PANTHER" id="PTHR42770:SF7">
    <property type="entry name" value="MEMBRANE PROTEIN"/>
    <property type="match status" value="1"/>
</dbReference>
<name>A0ABS9DV37_9PROT</name>
<evidence type="ECO:0000256" key="2">
    <source>
        <dbReference type="ARBA" id="ARBA00022475"/>
    </source>
</evidence>
<feature type="transmembrane region" description="Helical" evidence="6">
    <location>
        <begin position="367"/>
        <end position="387"/>
    </location>
</feature>
<gene>
    <name evidence="7" type="ORF">L2A60_07840</name>
</gene>
<organism evidence="7 8">
    <name type="scientific">Acidiphilium iwatense</name>
    <dbReference type="NCBI Taxonomy" id="768198"/>
    <lineage>
        <taxon>Bacteria</taxon>
        <taxon>Pseudomonadati</taxon>
        <taxon>Pseudomonadota</taxon>
        <taxon>Alphaproteobacteria</taxon>
        <taxon>Acetobacterales</taxon>
        <taxon>Acidocellaceae</taxon>
        <taxon>Acidiphilium</taxon>
    </lineage>
</organism>
<comment type="subcellular location">
    <subcellularLocation>
        <location evidence="1">Cell membrane</location>
        <topology evidence="1">Multi-pass membrane protein</topology>
    </subcellularLocation>
</comment>
<feature type="transmembrane region" description="Helical" evidence="6">
    <location>
        <begin position="126"/>
        <end position="148"/>
    </location>
</feature>
<feature type="transmembrane region" description="Helical" evidence="6">
    <location>
        <begin position="160"/>
        <end position="179"/>
    </location>
</feature>
<dbReference type="Pfam" id="PF13520">
    <property type="entry name" value="AA_permease_2"/>
    <property type="match status" value="1"/>
</dbReference>
<dbReference type="PIRSF" id="PIRSF006060">
    <property type="entry name" value="AA_transporter"/>
    <property type="match status" value="1"/>
</dbReference>
<feature type="transmembrane region" description="Helical" evidence="6">
    <location>
        <begin position="12"/>
        <end position="40"/>
    </location>
</feature>
<keyword evidence="3 6" id="KW-0812">Transmembrane</keyword>
<evidence type="ECO:0000256" key="5">
    <source>
        <dbReference type="ARBA" id="ARBA00023136"/>
    </source>
</evidence>
<proteinExistence type="predicted"/>
<sequence length="459" mass="48800">MRTELRANSLSFIESIVMGIAGSAPGYTIAVTTAALIGAAGLLSPGSLIIFAIPMLGIAVAYKALTKRMVNAGAAYDWTSRVFGKFFGYFSGWALLVASMVFMVTGSLPIATSTLNFIAPALTKSVVITTGVATFWFLLIAFVLIAGIKLTSKIQMVMSTIELVILAVVAIAAFVHVGLHGSVNHFSWSWFGFHYTAGGFAATALVVIFFYWGWDVTANLSEETKDAETNAGNGGFGSVFVTIVYYVAFTLAALLLFTTKAAQGYSDNIVYNIAVASGLGRTGGLIASVAVILSSIATLETTMLQFSRTLFAMGRDGAMPTAFGAVDQRTETPVRAMYLLIGVGLVVLWVSSLMPTINTIITDSVNAIGIQVAYYYGLAGLVAAWMLRDIYKESVWRWIAFCLFPAASAIFLFAMALYAITTFNTITNLVGIGGLVAGIVFFRPWRTIVPSAPAPAAAE</sequence>
<evidence type="ECO:0000256" key="6">
    <source>
        <dbReference type="SAM" id="Phobius"/>
    </source>
</evidence>
<dbReference type="RefSeq" id="WP_235703824.1">
    <property type="nucleotide sequence ID" value="NZ_JAKGBZ010000011.1"/>
</dbReference>
<evidence type="ECO:0000256" key="1">
    <source>
        <dbReference type="ARBA" id="ARBA00004651"/>
    </source>
</evidence>
<dbReference type="InterPro" id="IPR002293">
    <property type="entry name" value="AA/rel_permease1"/>
</dbReference>
<feature type="transmembrane region" description="Helical" evidence="6">
    <location>
        <begin position="399"/>
        <end position="420"/>
    </location>
</feature>
<keyword evidence="8" id="KW-1185">Reference proteome</keyword>
<evidence type="ECO:0000256" key="4">
    <source>
        <dbReference type="ARBA" id="ARBA00022989"/>
    </source>
</evidence>
<feature type="transmembrane region" description="Helical" evidence="6">
    <location>
        <begin position="338"/>
        <end position="361"/>
    </location>
</feature>
<keyword evidence="4 6" id="KW-1133">Transmembrane helix</keyword>
<evidence type="ECO:0000313" key="8">
    <source>
        <dbReference type="Proteomes" id="UP001521209"/>
    </source>
</evidence>
<dbReference type="Proteomes" id="UP001521209">
    <property type="component" value="Unassembled WGS sequence"/>
</dbReference>
<keyword evidence="5 6" id="KW-0472">Membrane</keyword>
<dbReference type="Gene3D" id="1.20.1740.10">
    <property type="entry name" value="Amino acid/polyamine transporter I"/>
    <property type="match status" value="1"/>
</dbReference>
<dbReference type="EMBL" id="JAKGBZ010000011">
    <property type="protein sequence ID" value="MCF3946592.1"/>
    <property type="molecule type" value="Genomic_DNA"/>
</dbReference>
<keyword evidence="2" id="KW-1003">Cell membrane</keyword>
<feature type="transmembrane region" description="Helical" evidence="6">
    <location>
        <begin position="426"/>
        <end position="442"/>
    </location>
</feature>
<reference evidence="7 8" key="1">
    <citation type="submission" date="2022-01" db="EMBL/GenBank/DDBJ databases">
        <authorList>
            <person name="Won M."/>
            <person name="Kim S.-J."/>
            <person name="Kwon S.-W."/>
        </authorList>
    </citation>
    <scope>NUCLEOTIDE SEQUENCE [LARGE SCALE GENOMIC DNA]</scope>
    <source>
        <strain evidence="7 8">KCTC 23505</strain>
    </source>
</reference>
<feature type="transmembrane region" description="Helical" evidence="6">
    <location>
        <begin position="235"/>
        <end position="257"/>
    </location>
</feature>
<feature type="transmembrane region" description="Helical" evidence="6">
    <location>
        <begin position="191"/>
        <end position="214"/>
    </location>
</feature>
<feature type="transmembrane region" description="Helical" evidence="6">
    <location>
        <begin position="86"/>
        <end position="106"/>
    </location>
</feature>
<dbReference type="PANTHER" id="PTHR42770">
    <property type="entry name" value="AMINO ACID TRANSPORTER-RELATED"/>
    <property type="match status" value="1"/>
</dbReference>
<evidence type="ECO:0000256" key="3">
    <source>
        <dbReference type="ARBA" id="ARBA00022692"/>
    </source>
</evidence>
<comment type="caution">
    <text evidence="7">The sequence shown here is derived from an EMBL/GenBank/DDBJ whole genome shotgun (WGS) entry which is preliminary data.</text>
</comment>
<evidence type="ECO:0000313" key="7">
    <source>
        <dbReference type="EMBL" id="MCF3946592.1"/>
    </source>
</evidence>
<feature type="transmembrane region" description="Helical" evidence="6">
    <location>
        <begin position="269"/>
        <end position="299"/>
    </location>
</feature>
<accession>A0ABS9DV37</accession>
<dbReference type="InterPro" id="IPR050367">
    <property type="entry name" value="APC_superfamily"/>
</dbReference>
<protein>
    <submittedName>
        <fullName evidence="7">APC family permease</fullName>
    </submittedName>
</protein>
<feature type="transmembrane region" description="Helical" evidence="6">
    <location>
        <begin position="46"/>
        <end position="65"/>
    </location>
</feature>